<keyword evidence="3" id="KW-1185">Reference proteome</keyword>
<name>A0A8S4RIF5_9NEOP</name>
<protein>
    <submittedName>
        <fullName evidence="2">Jg7039 protein</fullName>
    </submittedName>
</protein>
<accession>A0A8S4RIF5</accession>
<feature type="region of interest" description="Disordered" evidence="1">
    <location>
        <begin position="454"/>
        <end position="499"/>
    </location>
</feature>
<gene>
    <name evidence="2" type="primary">jg7039</name>
    <name evidence="2" type="ORF">PAEG_LOCUS13733</name>
</gene>
<evidence type="ECO:0000313" key="2">
    <source>
        <dbReference type="EMBL" id="CAH2236275.1"/>
    </source>
</evidence>
<dbReference type="EMBL" id="CAKXAJ010025199">
    <property type="protein sequence ID" value="CAH2236275.1"/>
    <property type="molecule type" value="Genomic_DNA"/>
</dbReference>
<evidence type="ECO:0000256" key="1">
    <source>
        <dbReference type="SAM" id="MobiDB-lite"/>
    </source>
</evidence>
<organism evidence="2 3">
    <name type="scientific">Pararge aegeria aegeria</name>
    <dbReference type="NCBI Taxonomy" id="348720"/>
    <lineage>
        <taxon>Eukaryota</taxon>
        <taxon>Metazoa</taxon>
        <taxon>Ecdysozoa</taxon>
        <taxon>Arthropoda</taxon>
        <taxon>Hexapoda</taxon>
        <taxon>Insecta</taxon>
        <taxon>Pterygota</taxon>
        <taxon>Neoptera</taxon>
        <taxon>Endopterygota</taxon>
        <taxon>Lepidoptera</taxon>
        <taxon>Glossata</taxon>
        <taxon>Ditrysia</taxon>
        <taxon>Papilionoidea</taxon>
        <taxon>Nymphalidae</taxon>
        <taxon>Satyrinae</taxon>
        <taxon>Satyrini</taxon>
        <taxon>Parargina</taxon>
        <taxon>Pararge</taxon>
    </lineage>
</organism>
<sequence>MEYCSHLWGGSAKKECINSLASDDHTGMDSFHECLQEYGEGLEVVQICLEPEESSIKDEELSALADLSYDDCEKNKSVIEDKNIMTIEMKNEVEKINGITDLKLSKSDNSIDDQDDDMTITEDDVLIAPRELSMRSKSVDRKGTQDERCLSKQQSKDLSTSDEMVFAVTPTGLERISFEKYWKECDMSKDKIQNNETLISPEDDISFYDATTRISVQEQNNSLLYIDHEIDGYETCLDDDSSSVKCTEKNGHKINGESDEIKDFGKHDKIAIRNKDNDVRAKTINDQNTANAVDEVSSYGFPYVEEHIIKQMKSLRIEPLNINIGPKKSKKKSPIKPSKSERRCIEYYNDQAECLKEIRRKRLEEEESKSKEAKKRILEGSLSAMEKKMHFKKQDPSEESTDAESNYIPGCHKCFLESYAYEITKAFIEKAASCKYCDVIRDMLEVPNIKPSRRRSAPALVNLESPSDTEDEELLGVPSASRRKSAGPLKFLLPSRRSR</sequence>
<dbReference type="OrthoDB" id="7381104at2759"/>
<dbReference type="AlphaFoldDB" id="A0A8S4RIF5"/>
<comment type="caution">
    <text evidence="2">The sequence shown here is derived from an EMBL/GenBank/DDBJ whole genome shotgun (WGS) entry which is preliminary data.</text>
</comment>
<dbReference type="Proteomes" id="UP000838756">
    <property type="component" value="Unassembled WGS sequence"/>
</dbReference>
<reference evidence="2" key="1">
    <citation type="submission" date="2022-03" db="EMBL/GenBank/DDBJ databases">
        <authorList>
            <person name="Lindestad O."/>
        </authorList>
    </citation>
    <scope>NUCLEOTIDE SEQUENCE</scope>
</reference>
<proteinExistence type="predicted"/>
<feature type="compositionally biased region" description="Basic and acidic residues" evidence="1">
    <location>
        <begin position="135"/>
        <end position="150"/>
    </location>
</feature>
<evidence type="ECO:0000313" key="3">
    <source>
        <dbReference type="Proteomes" id="UP000838756"/>
    </source>
</evidence>
<feature type="region of interest" description="Disordered" evidence="1">
    <location>
        <begin position="135"/>
        <end position="156"/>
    </location>
</feature>